<dbReference type="GO" id="GO:0005096">
    <property type="term" value="F:GTPase activator activity"/>
    <property type="evidence" value="ECO:0007669"/>
    <property type="project" value="InterPro"/>
</dbReference>
<evidence type="ECO:0000313" key="4">
    <source>
        <dbReference type="Proteomes" id="UP000574390"/>
    </source>
</evidence>
<dbReference type="PANTHER" id="PTHR13179">
    <property type="entry name" value="DEP DOMAIN CONTAINING PROTEIN 5"/>
    <property type="match status" value="1"/>
</dbReference>
<dbReference type="PANTHER" id="PTHR13179:SF8">
    <property type="entry name" value="GATOR COMPLEX PROTEIN DEPDC5"/>
    <property type="match status" value="1"/>
</dbReference>
<gene>
    <name evidence="3" type="primary">DEPDC5_5</name>
    <name evidence="3" type="ORF">FOZ62_026984</name>
</gene>
<sequence>MVRSHHRSAYAAKLFAVEESRRNDPADQPFTGRLTMALLRHDTADYGGVPFVVSGPVLDLDEDYVIGCHVKLVNPATCSVALLGWVSSACCYRTLEKHPANVSGNHYVVSVSNRLAESVGLSRDVKEVFLEKLSQNEHSRTNCWPTLESVEIIIRSRFLSKRDVWRFQLKLLGAVVYNNMPPPFADSLYCAEVVGMTSNPAPVSPSKMRRRIAGPTSTHLLRSCGIVGSQTKVVFRTMSSHLNIYIHLSWEMWCFAQDGRPHYERALSFLINFLAGVRKAGSMCNHYLTLLTAIRLQPVDPEGVDLEGMPPTGEDGKFVFDDYYDVVYDGMTSKLDTGELVRGLRRMFLQFPSEIGWTPPCFPNKGHAPRQSWTDNVSGFSPHKRSSSMMAVTPNGDASPHATCGLRFDTDLKNWERGDYPRTGWVPARCRDSNVLECISLSADQFDQNHLDRKLYTTGQEVVVIAATDGVFRATCEPREDYVECVKRKCLQGVFSAKVICLRPPPMNQAPIILISKDQSASVRPRPRNPDMKRLGDQGSWLHSHFDVYDASWLNIQYYPSEGKCCSSRMRFRGFLHASLTPLLYNCREQQIKMKVMPYTRLWTQAECSIIAHNNTLDDEPLSEREDTVDTSGVDLSLSNLPKRTPQMPDGVLANNSPITPRSNAYLGGPASSTYVRDSCYSSRMITELSAFKASQQNQSLSQICHLNSRTSHHHHQQQQLPTSFFHTRSSTSSGQRCSPLCQSLLPTRFGSLLDDANMSQLVVPQLQRIVLETNKRVEQNSQMQVDNWVVTSEESVRMSMMLAKHHLDVRRMQLMRGRGTPGARATLPLPPSSVGGLAKSHSLTRMQQINRTMHELIGVRLAMGHQLIEDRQQSWSIYIANVQMNGIDSSWKLEQFEDGGNNILVTKYRPLMLDPSASSSRGRMPPSGAYNRLPSNMAAPSPKDHQLARPNSLVPVAVPSRRGSVMEAEPSPPHPAKVKERILATKYKFYVRRRPGLSNYSGSNSAFSSPVDSCGVDHLRKHSGQAISPRNVSLSQCPDCEQFSRGYFIHTRKWLHNSMHEFPWNSLDMLVSQQSPKIPNMVPPALKADSDGPHELRWLLRSALKTLMFALVPSEPEFSHEAFLRDIPEGLGVGSDPFNDVARHHRRGDYDAQLVERFRAWKYKVETQCGIPLIPVRVDRPTDARSRCGGASSSTCSFGAYATMSVRVNVRNSHLFTPNDSTSGSWGGLDEKKELCRDWVQLNFDDSFQPPRLFLLSIDWVTCHANYVVQIVDKLAQCAAEEGFALVELPVAQLFPQPVPSPLWSEDRELCFHRLPFNRRITLQFPPDVASSITTPFHKKLLCDLCTGLDLLVCFFCEDRRLKEVAVDTDEDGHEAKQMDRRVRQLDSRLTGWTTMNRDGTFFVAIRPGRLDWYESYLTSHEAGALSLKRLRERGRASVTQHERAFAKMKSIVHTDLIRFREEKERILSAQAEEEAYVVRRTASLPH</sequence>
<comment type="caution">
    <text evidence="3">The sequence shown here is derived from an EMBL/GenBank/DDBJ whole genome shotgun (WGS) entry which is preliminary data.</text>
</comment>
<name>A0A7J6UGI6_PEROL</name>
<dbReference type="GO" id="GO:1904262">
    <property type="term" value="P:negative regulation of TORC1 signaling"/>
    <property type="evidence" value="ECO:0007669"/>
    <property type="project" value="TreeGrafter"/>
</dbReference>
<evidence type="ECO:0000259" key="2">
    <source>
        <dbReference type="Pfam" id="PF12257"/>
    </source>
</evidence>
<feature type="region of interest" description="Disordered" evidence="1">
    <location>
        <begin position="619"/>
        <end position="657"/>
    </location>
</feature>
<dbReference type="GO" id="GO:1990130">
    <property type="term" value="C:GATOR1 complex"/>
    <property type="evidence" value="ECO:0007669"/>
    <property type="project" value="TreeGrafter"/>
</dbReference>
<proteinExistence type="predicted"/>
<dbReference type="Proteomes" id="UP000574390">
    <property type="component" value="Unassembled WGS sequence"/>
</dbReference>
<feature type="domain" description="Vacuolar membrane-associated protein Iml1 N-terminal" evidence="2">
    <location>
        <begin position="150"/>
        <end position="513"/>
    </location>
</feature>
<accession>A0A7J6UGI6</accession>
<dbReference type="InterPro" id="IPR027244">
    <property type="entry name" value="IML1"/>
</dbReference>
<dbReference type="Pfam" id="PF12257">
    <property type="entry name" value="IML1"/>
    <property type="match status" value="1"/>
</dbReference>
<organism evidence="3 4">
    <name type="scientific">Perkinsus olseni</name>
    <name type="common">Perkinsus atlanticus</name>
    <dbReference type="NCBI Taxonomy" id="32597"/>
    <lineage>
        <taxon>Eukaryota</taxon>
        <taxon>Sar</taxon>
        <taxon>Alveolata</taxon>
        <taxon>Perkinsozoa</taxon>
        <taxon>Perkinsea</taxon>
        <taxon>Perkinsida</taxon>
        <taxon>Perkinsidae</taxon>
        <taxon>Perkinsus</taxon>
    </lineage>
</organism>
<dbReference type="GO" id="GO:0010508">
    <property type="term" value="P:positive regulation of autophagy"/>
    <property type="evidence" value="ECO:0007669"/>
    <property type="project" value="TreeGrafter"/>
</dbReference>
<dbReference type="InterPro" id="IPR048255">
    <property type="entry name" value="IML1_N"/>
</dbReference>
<dbReference type="EMBL" id="JABANM010000186">
    <property type="protein sequence ID" value="KAF4756400.1"/>
    <property type="molecule type" value="Genomic_DNA"/>
</dbReference>
<evidence type="ECO:0000313" key="3">
    <source>
        <dbReference type="EMBL" id="KAF4756400.1"/>
    </source>
</evidence>
<reference evidence="3 4" key="1">
    <citation type="submission" date="2020-04" db="EMBL/GenBank/DDBJ databases">
        <title>Perkinsus olseni comparative genomics.</title>
        <authorList>
            <person name="Bogema D.R."/>
        </authorList>
    </citation>
    <scope>NUCLEOTIDE SEQUENCE [LARGE SCALE GENOMIC DNA]</scope>
    <source>
        <strain evidence="3">ATCC PRA-205</strain>
    </source>
</reference>
<protein>
    <submittedName>
        <fullName evidence="3">GATOR complex protein depdc5</fullName>
    </submittedName>
</protein>
<evidence type="ECO:0000256" key="1">
    <source>
        <dbReference type="SAM" id="MobiDB-lite"/>
    </source>
</evidence>